<organism evidence="1 2">
    <name type="scientific">Ralstonia solanacearum</name>
    <name type="common">Pseudomonas solanacearum</name>
    <dbReference type="NCBI Taxonomy" id="305"/>
    <lineage>
        <taxon>Bacteria</taxon>
        <taxon>Pseudomonadati</taxon>
        <taxon>Pseudomonadota</taxon>
        <taxon>Betaproteobacteria</taxon>
        <taxon>Burkholderiales</taxon>
        <taxon>Burkholderiaceae</taxon>
        <taxon>Ralstonia</taxon>
        <taxon>Ralstonia solanacearum species complex</taxon>
    </lineage>
</organism>
<dbReference type="RefSeq" id="WP_247592603.1">
    <property type="nucleotide sequence ID" value="NZ_JAIVFG010000060.1"/>
</dbReference>
<comment type="caution">
    <text evidence="1">The sequence shown here is derived from an EMBL/GenBank/DDBJ whole genome shotgun (WGS) entry which is preliminary data.</text>
</comment>
<dbReference type="Proteomes" id="UP001144050">
    <property type="component" value="Unassembled WGS sequence"/>
</dbReference>
<proteinExistence type="predicted"/>
<reference evidence="1" key="1">
    <citation type="submission" date="2021-09" db="EMBL/GenBank/DDBJ databases">
        <title>Genomic analysis of Ralstonia spp.</title>
        <authorList>
            <person name="Aburjaile F."/>
            <person name="Ariute J.C."/>
            <person name="Pais A.K.L."/>
            <person name="Albuquerque G.M.R."/>
            <person name="Silva A.M.F."/>
            <person name="Brenig B."/>
            <person name="Azevedo V."/>
            <person name="Matiuzzi M."/>
            <person name="Ramos R."/>
            <person name="Goes-Neto A."/>
            <person name="Soares S."/>
            <person name="Iseppon A.M.B."/>
            <person name="Souza E."/>
            <person name="Gama M."/>
        </authorList>
    </citation>
    <scope>NUCLEOTIDE SEQUENCE</scope>
    <source>
        <strain evidence="1">CCRMRs91</strain>
    </source>
</reference>
<dbReference type="AlphaFoldDB" id="A0AAW5ZT81"/>
<gene>
    <name evidence="1" type="ORF">LBW59_23170</name>
</gene>
<accession>A0AAW5ZT81</accession>
<evidence type="ECO:0000313" key="2">
    <source>
        <dbReference type="Proteomes" id="UP001144050"/>
    </source>
</evidence>
<sequence length="206" mass="23915">MSQHYFETTYQNRPVRVTLSWDRPLQTYHLMVEWLDADRYVYTNLQERAPYVFELDDYRAKLDVLGIQAPASMFEQARRDQAANTGARYVYHKEDGTYVEHFLGAAPACVEQRRGLPFKVGDVTITHGVYEYLKTHCLLPTAPVMLVARHAMGDWGEICEEDRDSNQRALIHGGRLMSVYRVGSRKMWVITEADRSVTTLLFPDEY</sequence>
<name>A0AAW5ZT81_RALSL</name>
<evidence type="ECO:0000313" key="1">
    <source>
        <dbReference type="EMBL" id="MDB0573655.1"/>
    </source>
</evidence>
<protein>
    <submittedName>
        <fullName evidence="1">Uncharacterized protein</fullName>
    </submittedName>
</protein>
<dbReference type="EMBL" id="JAIVFG010000060">
    <property type="protein sequence ID" value="MDB0573655.1"/>
    <property type="molecule type" value="Genomic_DNA"/>
</dbReference>